<dbReference type="PANTHER" id="PTHR18964:SF149">
    <property type="entry name" value="BIFUNCTIONAL UDP-N-ACETYLGLUCOSAMINE 2-EPIMERASE_N-ACETYLMANNOSAMINE KINASE"/>
    <property type="match status" value="1"/>
</dbReference>
<evidence type="ECO:0000256" key="1">
    <source>
        <dbReference type="ARBA" id="ARBA00006479"/>
    </source>
</evidence>
<dbReference type="EMBL" id="JACJVN010000056">
    <property type="protein sequence ID" value="MBB6678489.1"/>
    <property type="molecule type" value="Genomic_DNA"/>
</dbReference>
<gene>
    <name evidence="2" type="ORF">H4Q31_14450</name>
</gene>
<evidence type="ECO:0000313" key="3">
    <source>
        <dbReference type="Proteomes" id="UP000574133"/>
    </source>
</evidence>
<comment type="caution">
    <text evidence="2">The sequence shown here is derived from an EMBL/GenBank/DDBJ whole genome shotgun (WGS) entry which is preliminary data.</text>
</comment>
<dbReference type="InterPro" id="IPR043129">
    <property type="entry name" value="ATPase_NBD"/>
</dbReference>
<dbReference type="CDD" id="cd24068">
    <property type="entry name" value="ASKHA_NBD_ROK_FnNanK-like"/>
    <property type="match status" value="1"/>
</dbReference>
<dbReference type="SUPFAM" id="SSF53067">
    <property type="entry name" value="Actin-like ATPase domain"/>
    <property type="match status" value="1"/>
</dbReference>
<protein>
    <submittedName>
        <fullName evidence="2">ROK family protein</fullName>
    </submittedName>
</protein>
<evidence type="ECO:0000313" key="2">
    <source>
        <dbReference type="EMBL" id="MBB6678489.1"/>
    </source>
</evidence>
<dbReference type="Pfam" id="PF00480">
    <property type="entry name" value="ROK"/>
    <property type="match status" value="1"/>
</dbReference>
<dbReference type="AlphaFoldDB" id="A0A841TET0"/>
<dbReference type="Proteomes" id="UP000574133">
    <property type="component" value="Unassembled WGS sequence"/>
</dbReference>
<reference evidence="2 3" key="1">
    <citation type="submission" date="2020-08" db="EMBL/GenBank/DDBJ databases">
        <title>Cohnella phylogeny.</title>
        <authorList>
            <person name="Dunlap C."/>
        </authorList>
    </citation>
    <scope>NUCLEOTIDE SEQUENCE [LARGE SCALE GENOMIC DNA]</scope>
    <source>
        <strain evidence="2 3">DSM 103658</strain>
    </source>
</reference>
<dbReference type="PANTHER" id="PTHR18964">
    <property type="entry name" value="ROK (REPRESSOR, ORF, KINASE) FAMILY"/>
    <property type="match status" value="1"/>
</dbReference>
<keyword evidence="3" id="KW-1185">Reference proteome</keyword>
<proteinExistence type="inferred from homology"/>
<dbReference type="RefSeq" id="WP_185179756.1">
    <property type="nucleotide sequence ID" value="NZ_CBCSEP010000010.1"/>
</dbReference>
<comment type="similarity">
    <text evidence="1">Belongs to the ROK (NagC/XylR) family.</text>
</comment>
<organism evidence="2 3">
    <name type="scientific">Cohnella lubricantis</name>
    <dbReference type="NCBI Taxonomy" id="2163172"/>
    <lineage>
        <taxon>Bacteria</taxon>
        <taxon>Bacillati</taxon>
        <taxon>Bacillota</taxon>
        <taxon>Bacilli</taxon>
        <taxon>Bacillales</taxon>
        <taxon>Paenibacillaceae</taxon>
        <taxon>Cohnella</taxon>
    </lineage>
</organism>
<name>A0A841TET0_9BACL</name>
<sequence length="310" mass="31294">MAKVIGIDIGGTSIKGIVADGSGRVCLRDQAATNAAGGREAILAAVESLVARLRNGCPEAEAIGIATAGRVNADAGVVFYATDNLPGWMGMELKPWAEARFGLPAAAENDGNAALLGEVWLGAGVGKKHLIMLTLGTGVGGANMSDGELVRGARWSGGEWGHSVLVPGGLICNCGRRGCLEQYVSATALARMAGEAAGKRYAGSREVMADAAAGNAAALEAAARHAQWLALAIGSLQEGFDPEAFIIGGGFAAAGTPWWAMLEQALKDSRSPAAVLPAKLGGDAGAYGAAALALRRLGCAGETAEAVKRD</sequence>
<dbReference type="InterPro" id="IPR000600">
    <property type="entry name" value="ROK"/>
</dbReference>
<accession>A0A841TET0</accession>
<dbReference type="Gene3D" id="3.30.420.40">
    <property type="match status" value="2"/>
</dbReference>